<proteinExistence type="predicted"/>
<evidence type="ECO:0000256" key="3">
    <source>
        <dbReference type="SAM" id="Phobius"/>
    </source>
</evidence>
<feature type="chain" id="PRO_5041277047" evidence="4">
    <location>
        <begin position="19"/>
        <end position="1137"/>
    </location>
</feature>
<dbReference type="InterPro" id="IPR003594">
    <property type="entry name" value="HATPase_dom"/>
</dbReference>
<dbReference type="GO" id="GO:0000155">
    <property type="term" value="F:phosphorelay sensor kinase activity"/>
    <property type="evidence" value="ECO:0007669"/>
    <property type="project" value="InterPro"/>
</dbReference>
<dbReference type="Gene3D" id="2.130.10.10">
    <property type="entry name" value="YVTN repeat-like/Quinoprotein amine dehydrogenase"/>
    <property type="match status" value="2"/>
</dbReference>
<feature type="signal peptide" evidence="4">
    <location>
        <begin position="1"/>
        <end position="18"/>
    </location>
</feature>
<dbReference type="InterPro" id="IPR036890">
    <property type="entry name" value="HATPase_C_sf"/>
</dbReference>
<reference evidence="6" key="1">
    <citation type="submission" date="2023-08" db="EMBL/GenBank/DDBJ databases">
        <title>Comparative genomics and taxonomic characterization of three novel marine species of genus Marivirga.</title>
        <authorList>
            <person name="Muhammad N."/>
            <person name="Kim S.-G."/>
        </authorList>
    </citation>
    <scope>NUCLEOTIDE SEQUENCE [LARGE SCALE GENOMIC DNA]</scope>
    <source>
        <strain evidence="6">ABR2-2</strain>
    </source>
</reference>
<dbReference type="Gene3D" id="1.10.287.130">
    <property type="match status" value="1"/>
</dbReference>
<dbReference type="InterPro" id="IPR015943">
    <property type="entry name" value="WD40/YVTN_repeat-like_dom_sf"/>
</dbReference>
<gene>
    <name evidence="6" type="ORF">QYS48_27760</name>
</gene>
<keyword evidence="2" id="KW-0175">Coiled coil</keyword>
<dbReference type="PANTHER" id="PTHR43547">
    <property type="entry name" value="TWO-COMPONENT HISTIDINE KINASE"/>
    <property type="match status" value="1"/>
</dbReference>
<keyword evidence="4" id="KW-0732">Signal</keyword>
<dbReference type="SUPFAM" id="SSF47384">
    <property type="entry name" value="Homodimeric domain of signal transducing histidine kinase"/>
    <property type="match status" value="1"/>
</dbReference>
<evidence type="ECO:0000259" key="5">
    <source>
        <dbReference type="PROSITE" id="PS50109"/>
    </source>
</evidence>
<dbReference type="Pfam" id="PF07495">
    <property type="entry name" value="Y_Y_Y"/>
    <property type="match status" value="1"/>
</dbReference>
<keyword evidence="1" id="KW-0597">Phosphoprotein</keyword>
<accession>A0AA51N684</accession>
<feature type="transmembrane region" description="Helical" evidence="3">
    <location>
        <begin position="796"/>
        <end position="815"/>
    </location>
</feature>
<evidence type="ECO:0000313" key="6">
    <source>
        <dbReference type="EMBL" id="WMN07091.1"/>
    </source>
</evidence>
<dbReference type="Pfam" id="PF07494">
    <property type="entry name" value="Reg_prop"/>
    <property type="match status" value="4"/>
</dbReference>
<organism evidence="6 7">
    <name type="scientific">Marivirga arenosa</name>
    <dbReference type="NCBI Taxonomy" id="3059076"/>
    <lineage>
        <taxon>Bacteria</taxon>
        <taxon>Pseudomonadati</taxon>
        <taxon>Bacteroidota</taxon>
        <taxon>Cytophagia</taxon>
        <taxon>Cytophagales</taxon>
        <taxon>Marivirgaceae</taxon>
        <taxon>Marivirga</taxon>
    </lineage>
</organism>
<dbReference type="SMART" id="SM00387">
    <property type="entry name" value="HATPase_c"/>
    <property type="match status" value="1"/>
</dbReference>
<dbReference type="AlphaFoldDB" id="A0AA51N684"/>
<evidence type="ECO:0000313" key="7">
    <source>
        <dbReference type="Proteomes" id="UP001244443"/>
    </source>
</evidence>
<dbReference type="InterPro" id="IPR011123">
    <property type="entry name" value="Y_Y_Y"/>
</dbReference>
<dbReference type="InterPro" id="IPR036097">
    <property type="entry name" value="HisK_dim/P_sf"/>
</dbReference>
<dbReference type="PROSITE" id="PS50109">
    <property type="entry name" value="HIS_KIN"/>
    <property type="match status" value="1"/>
</dbReference>
<dbReference type="Gene3D" id="3.30.565.10">
    <property type="entry name" value="Histidine kinase-like ATPase, C-terminal domain"/>
    <property type="match status" value="1"/>
</dbReference>
<dbReference type="Pfam" id="PF02518">
    <property type="entry name" value="HATPase_c"/>
    <property type="match status" value="1"/>
</dbReference>
<dbReference type="Gene3D" id="2.60.40.10">
    <property type="entry name" value="Immunoglobulins"/>
    <property type="match status" value="1"/>
</dbReference>
<sequence>MRVLYLLIVQFLAIPVIAQTQLGNTDFNHLNVNDGLAQNIVEAIYQGSEGFLWLGTQNGLNRYDGYNFVSYEYVLDDSSSISNNYIKDIVEDKKGNLWIGTYGGGLNKFDKNSIFKHYINDPNNPYSISDNVVYQIYKQSDSIYWLGTKNGLNRFHLPSEKFEHKVSPKSKIPQLNNPVVYCISKAASINEIWVGTRNGLHKINLDTFSSELYLKGDNGLLDDDIRDLFLDSKNTLWVATKLGGLHYKEANSDRFVKIDLIKDSNRNVYSRKIYAADNQGIWLGTFGDGLFLIDNNRKVKYQFKENQFNPKSISSNDIVEIFKDESSNYWIGTHGGGVSSFNLNSKKFDLYQADAKDPNSLSSNAVNYIYEDTRGNIYVANDAGIDLIIEKEDGLEFQQIIKSDSKFPDDRAWLLYEDSDNILWVGMWNYGLSRYDRDTGKLISYTHVKGDSTSIPTNFIETISESDDGKLWIGLLGDGGLAIFDKETMKFKSYLHDLNDPNSLSNNRVHKILIDSKNRIWLGTDYGLDLYRPKTDDFKHFRYDRNNPYSINYNVIRTISEDRNDNIWIGTGGGGIAKLIENGDSIYFKTYTEEDGLVDNNISGITEDLNGNLWITTYSGISLFDTKSESFVNYTSSDGLQGEEFVRSSITTLEDGRIFAGGFNGLNVFKPDEIKRSNYSPEINVISIGIISEEGERSIDDFTTDTVFLKYSDYILSFEVASTDLSNQGDKKYAYKLEGFNKDWIMNNERRHFSFTNLPPGEYNLKIKGSNGDGIWSSNIKELYIKVDPPFWATNWFRIVAIVGLGFLIFIYIQLRVKYLKAAQIRLQSKVEERTSELELANRKLLENQNLVIKQKEEITKQNEEIASKNAIIQKQNDELKLNNIQLEEVVSERTHELREANDDLKIAKHEFDTFFYRAAHDLKGPVSTILGLCYLALKEEDKVLAHSYFEKINITAERMNNILFNLQKINKLKQEGLKIKNHNLRQLIISAAKENLPDNEDWQQFIDIELKAQDEDILTDMMHLKIVFSNLIDNSIKFSKRGEKPNVLIQFEKDEKNHSYQIIFEDFGLGINPDIRDRIFNMFFVATEYKRGLGLGLYSVRLAVSKLGGSIQLDKNKSACFRIDIPMPEIPKEKIS</sequence>
<dbReference type="SUPFAM" id="SSF55874">
    <property type="entry name" value="ATPase domain of HSP90 chaperone/DNA topoisomerase II/histidine kinase"/>
    <property type="match status" value="1"/>
</dbReference>
<dbReference type="Proteomes" id="UP001244443">
    <property type="component" value="Chromosome"/>
</dbReference>
<keyword evidence="3" id="KW-0812">Transmembrane</keyword>
<evidence type="ECO:0000256" key="2">
    <source>
        <dbReference type="SAM" id="Coils"/>
    </source>
</evidence>
<keyword evidence="3" id="KW-0472">Membrane</keyword>
<protein>
    <submittedName>
        <fullName evidence="6">Two-component regulator propeller domain-containing protein</fullName>
    </submittedName>
</protein>
<dbReference type="RefSeq" id="WP_308357128.1">
    <property type="nucleotide sequence ID" value="NZ_CP129970.2"/>
</dbReference>
<dbReference type="InterPro" id="IPR013783">
    <property type="entry name" value="Ig-like_fold"/>
</dbReference>
<dbReference type="InterPro" id="IPR005467">
    <property type="entry name" value="His_kinase_dom"/>
</dbReference>
<keyword evidence="3" id="KW-1133">Transmembrane helix</keyword>
<dbReference type="PANTHER" id="PTHR43547:SF2">
    <property type="entry name" value="HYBRID SIGNAL TRANSDUCTION HISTIDINE KINASE C"/>
    <property type="match status" value="1"/>
</dbReference>
<evidence type="ECO:0000256" key="4">
    <source>
        <dbReference type="SAM" id="SignalP"/>
    </source>
</evidence>
<evidence type="ECO:0000256" key="1">
    <source>
        <dbReference type="ARBA" id="ARBA00022553"/>
    </source>
</evidence>
<feature type="domain" description="Histidine kinase" evidence="5">
    <location>
        <begin position="918"/>
        <end position="1130"/>
    </location>
</feature>
<dbReference type="EMBL" id="CP129970">
    <property type="protein sequence ID" value="WMN07091.1"/>
    <property type="molecule type" value="Genomic_DNA"/>
</dbReference>
<name>A0AA51N684_9BACT</name>
<feature type="coiled-coil region" evidence="2">
    <location>
        <begin position="859"/>
        <end position="890"/>
    </location>
</feature>
<keyword evidence="7" id="KW-1185">Reference proteome</keyword>
<dbReference type="SUPFAM" id="SSF63829">
    <property type="entry name" value="Calcium-dependent phosphotriesterase"/>
    <property type="match status" value="4"/>
</dbReference>
<dbReference type="InterPro" id="IPR011110">
    <property type="entry name" value="Reg_prop"/>
</dbReference>